<comment type="catalytic activity">
    <reaction evidence="5 7">
        <text>O-phospho-L-threonyl-[protein] + H2O = L-threonyl-[protein] + phosphate</text>
        <dbReference type="Rhea" id="RHEA:47004"/>
        <dbReference type="Rhea" id="RHEA-COMP:11060"/>
        <dbReference type="Rhea" id="RHEA-COMP:11605"/>
        <dbReference type="ChEBI" id="CHEBI:15377"/>
        <dbReference type="ChEBI" id="CHEBI:30013"/>
        <dbReference type="ChEBI" id="CHEBI:43474"/>
        <dbReference type="ChEBI" id="CHEBI:61977"/>
        <dbReference type="EC" id="3.1.3.16"/>
    </reaction>
</comment>
<evidence type="ECO:0000313" key="11">
    <source>
        <dbReference type="Proteomes" id="UP000076502"/>
    </source>
</evidence>
<evidence type="ECO:0000256" key="7">
    <source>
        <dbReference type="RuleBase" id="RU366038"/>
    </source>
</evidence>
<feature type="active site" description="Phosphocysteine intermediate" evidence="6">
    <location>
        <position position="154"/>
    </location>
</feature>
<dbReference type="GO" id="GO:0004725">
    <property type="term" value="F:protein tyrosine phosphatase activity"/>
    <property type="evidence" value="ECO:0007669"/>
    <property type="project" value="UniProtKB-EC"/>
</dbReference>
<dbReference type="PRINTS" id="PR01909">
    <property type="entry name" value="ADSPHPHTASEA"/>
</dbReference>
<dbReference type="InterPro" id="IPR029021">
    <property type="entry name" value="Prot-tyrosine_phosphatase-like"/>
</dbReference>
<evidence type="ECO:0000256" key="1">
    <source>
        <dbReference type="ARBA" id="ARBA00008601"/>
    </source>
</evidence>
<dbReference type="EC" id="3.1.3.48" evidence="7"/>
<dbReference type="PANTHER" id="PTHR45682:SF5">
    <property type="entry name" value="DUAL SPECIFICITY PROTEIN PHOSPHATASE"/>
    <property type="match status" value="1"/>
</dbReference>
<dbReference type="SMART" id="SM00195">
    <property type="entry name" value="DSPc"/>
    <property type="match status" value="1"/>
</dbReference>
<dbReference type="PROSITE" id="PS50056">
    <property type="entry name" value="TYR_PHOSPHATASE_2"/>
    <property type="match status" value="1"/>
</dbReference>
<dbReference type="PROSITE" id="PS00383">
    <property type="entry name" value="TYR_PHOSPHATASE_1"/>
    <property type="match status" value="1"/>
</dbReference>
<organism evidence="10 11">
    <name type="scientific">Dufourea novaeangliae</name>
    <name type="common">Sweat bee</name>
    <dbReference type="NCBI Taxonomy" id="178035"/>
    <lineage>
        <taxon>Eukaryota</taxon>
        <taxon>Metazoa</taxon>
        <taxon>Ecdysozoa</taxon>
        <taxon>Arthropoda</taxon>
        <taxon>Hexapoda</taxon>
        <taxon>Insecta</taxon>
        <taxon>Pterygota</taxon>
        <taxon>Neoptera</taxon>
        <taxon>Endopterygota</taxon>
        <taxon>Hymenoptera</taxon>
        <taxon>Apocrita</taxon>
        <taxon>Aculeata</taxon>
        <taxon>Apoidea</taxon>
        <taxon>Anthophila</taxon>
        <taxon>Halictidae</taxon>
        <taxon>Rophitinae</taxon>
        <taxon>Dufourea</taxon>
    </lineage>
</organism>
<dbReference type="PROSITE" id="PS50054">
    <property type="entry name" value="TYR_PHOSPHATASE_DUAL"/>
    <property type="match status" value="1"/>
</dbReference>
<keyword evidence="11" id="KW-1185">Reference proteome</keyword>
<evidence type="ECO:0000256" key="3">
    <source>
        <dbReference type="ARBA" id="ARBA00022912"/>
    </source>
</evidence>
<dbReference type="InterPro" id="IPR016130">
    <property type="entry name" value="Tyr_Pase_AS"/>
</dbReference>
<dbReference type="InterPro" id="IPR000340">
    <property type="entry name" value="Dual-sp_phosphatase_cat-dom"/>
</dbReference>
<accession>A0A154PIQ7</accession>
<dbReference type="GO" id="GO:0008138">
    <property type="term" value="F:protein tyrosine/serine/threonine phosphatase activity"/>
    <property type="evidence" value="ECO:0007669"/>
    <property type="project" value="UniProtKB-UniRule"/>
</dbReference>
<comment type="similarity">
    <text evidence="1 7">Belongs to the protein-tyrosine phosphatase family. Non-receptor class dual specificity subfamily.</text>
</comment>
<evidence type="ECO:0000313" key="10">
    <source>
        <dbReference type="EMBL" id="KZC11766.1"/>
    </source>
</evidence>
<keyword evidence="2 7" id="KW-0378">Hydrolase</keyword>
<dbReference type="Gene3D" id="3.90.190.10">
    <property type="entry name" value="Protein tyrosine phosphatase superfamily"/>
    <property type="match status" value="1"/>
</dbReference>
<dbReference type="GO" id="GO:0004722">
    <property type="term" value="F:protein serine/threonine phosphatase activity"/>
    <property type="evidence" value="ECO:0007669"/>
    <property type="project" value="UniProtKB-EC"/>
</dbReference>
<feature type="domain" description="Tyrosine-protein phosphatase" evidence="8">
    <location>
        <begin position="60"/>
        <end position="209"/>
    </location>
</feature>
<evidence type="ECO:0000256" key="2">
    <source>
        <dbReference type="ARBA" id="ARBA00022801"/>
    </source>
</evidence>
<keyword evidence="3 7" id="KW-0904">Protein phosphatase</keyword>
<dbReference type="SUPFAM" id="SSF52799">
    <property type="entry name" value="(Phosphotyrosine protein) phosphatases II"/>
    <property type="match status" value="1"/>
</dbReference>
<dbReference type="InterPro" id="IPR020422">
    <property type="entry name" value="TYR_PHOSPHATASE_DUAL_dom"/>
</dbReference>
<dbReference type="Pfam" id="PF00782">
    <property type="entry name" value="DSPc"/>
    <property type="match status" value="1"/>
</dbReference>
<proteinExistence type="inferred from homology"/>
<sequence>MRSTWRDRDRDFQKELPDGETTQRLLLNTLCTTSTENRPIPGFDPNKDDVQYYRLQQSIDCDEVYPGIYIGDSATARNKQYLQMLGITHLLNCAEGKRFGFVNTDENYYKDTTIKYLGLPLADVCSTDISKYFDTVADFIDEAVSTKGKAFVHCVLGISRSSTCVLAYLMIKKEMLAVDAVKTVRKNRYIQPNDGFLHQLARLDNQLRRQRL</sequence>
<dbReference type="EC" id="3.1.3.16" evidence="7"/>
<evidence type="ECO:0000256" key="4">
    <source>
        <dbReference type="ARBA" id="ARBA00047761"/>
    </source>
</evidence>
<feature type="domain" description="Tyrosine specific protein phosphatases" evidence="9">
    <location>
        <begin position="130"/>
        <end position="188"/>
    </location>
</feature>
<dbReference type="OrthoDB" id="253091at2759"/>
<protein>
    <recommendedName>
        <fullName evidence="7">Dual specificity protein phosphatase</fullName>
        <ecNumber evidence="7">3.1.3.16</ecNumber>
        <ecNumber evidence="7">3.1.3.48</ecNumber>
    </recommendedName>
</protein>
<gene>
    <name evidence="10" type="ORF">WN55_03602</name>
</gene>
<dbReference type="EMBL" id="KQ434931">
    <property type="protein sequence ID" value="KZC11766.1"/>
    <property type="molecule type" value="Genomic_DNA"/>
</dbReference>
<evidence type="ECO:0000259" key="9">
    <source>
        <dbReference type="PROSITE" id="PS50056"/>
    </source>
</evidence>
<dbReference type="STRING" id="178035.A0A154PIQ7"/>
<dbReference type="CDD" id="cd14515">
    <property type="entry name" value="DUSP3-like"/>
    <property type="match status" value="1"/>
</dbReference>
<dbReference type="GO" id="GO:0043409">
    <property type="term" value="P:negative regulation of MAPK cascade"/>
    <property type="evidence" value="ECO:0007669"/>
    <property type="project" value="TreeGrafter"/>
</dbReference>
<dbReference type="PANTHER" id="PTHR45682">
    <property type="entry name" value="AGAP008228-PA"/>
    <property type="match status" value="1"/>
</dbReference>
<evidence type="ECO:0000256" key="6">
    <source>
        <dbReference type="PIRSR" id="PIRSR620405-1"/>
    </source>
</evidence>
<dbReference type="GO" id="GO:0005737">
    <property type="term" value="C:cytoplasm"/>
    <property type="evidence" value="ECO:0007669"/>
    <property type="project" value="TreeGrafter"/>
</dbReference>
<dbReference type="InterPro" id="IPR000387">
    <property type="entry name" value="Tyr_Pase_dom"/>
</dbReference>
<dbReference type="GO" id="GO:0033549">
    <property type="term" value="F:MAP kinase phosphatase activity"/>
    <property type="evidence" value="ECO:0007669"/>
    <property type="project" value="TreeGrafter"/>
</dbReference>
<dbReference type="Proteomes" id="UP000076502">
    <property type="component" value="Unassembled WGS sequence"/>
</dbReference>
<comment type="catalytic activity">
    <reaction evidence="4 7">
        <text>O-phospho-L-seryl-[protein] + H2O = L-seryl-[protein] + phosphate</text>
        <dbReference type="Rhea" id="RHEA:20629"/>
        <dbReference type="Rhea" id="RHEA-COMP:9863"/>
        <dbReference type="Rhea" id="RHEA-COMP:11604"/>
        <dbReference type="ChEBI" id="CHEBI:15377"/>
        <dbReference type="ChEBI" id="CHEBI:29999"/>
        <dbReference type="ChEBI" id="CHEBI:43474"/>
        <dbReference type="ChEBI" id="CHEBI:83421"/>
        <dbReference type="EC" id="3.1.3.16"/>
    </reaction>
</comment>
<dbReference type="AlphaFoldDB" id="A0A154PIQ7"/>
<dbReference type="InterPro" id="IPR020405">
    <property type="entry name" value="Atypical_DUSP_subfamA"/>
</dbReference>
<name>A0A154PIQ7_DUFNO</name>
<evidence type="ECO:0000259" key="8">
    <source>
        <dbReference type="PROSITE" id="PS50054"/>
    </source>
</evidence>
<dbReference type="PRINTS" id="PR01908">
    <property type="entry name" value="ADSPHPHTASE"/>
</dbReference>
<comment type="function">
    <text evidence="7">Dual specificity phosphatase able to dephosphorylate phosphotyrosine, phosphoserine and phosphothreonine residues, with a preference for phosphotyrosine as a substrate.</text>
</comment>
<reference evidence="10 11" key="1">
    <citation type="submission" date="2015-07" db="EMBL/GenBank/DDBJ databases">
        <title>The genome of Dufourea novaeangliae.</title>
        <authorList>
            <person name="Pan H."/>
            <person name="Kapheim K."/>
        </authorList>
    </citation>
    <scope>NUCLEOTIDE SEQUENCE [LARGE SCALE GENOMIC DNA]</scope>
    <source>
        <strain evidence="10">0120121106</strain>
        <tissue evidence="10">Whole body</tissue>
    </source>
</reference>
<evidence type="ECO:0000256" key="5">
    <source>
        <dbReference type="ARBA" id="ARBA00048336"/>
    </source>
</evidence>
<comment type="catalytic activity">
    <reaction evidence="7">
        <text>O-phospho-L-tyrosyl-[protein] + H2O = L-tyrosyl-[protein] + phosphate</text>
        <dbReference type="Rhea" id="RHEA:10684"/>
        <dbReference type="Rhea" id="RHEA-COMP:10136"/>
        <dbReference type="Rhea" id="RHEA-COMP:20101"/>
        <dbReference type="ChEBI" id="CHEBI:15377"/>
        <dbReference type="ChEBI" id="CHEBI:43474"/>
        <dbReference type="ChEBI" id="CHEBI:46858"/>
        <dbReference type="ChEBI" id="CHEBI:61978"/>
        <dbReference type="EC" id="3.1.3.48"/>
    </reaction>
</comment>